<feature type="transmembrane region" description="Helical" evidence="13">
    <location>
        <begin position="286"/>
        <end position="307"/>
    </location>
</feature>
<keyword evidence="5" id="KW-0997">Cell inner membrane</keyword>
<keyword evidence="7 13" id="KW-0812">Transmembrane</keyword>
<evidence type="ECO:0000313" key="15">
    <source>
        <dbReference type="Proteomes" id="UP000184600"/>
    </source>
</evidence>
<evidence type="ECO:0000256" key="8">
    <source>
        <dbReference type="ARBA" id="ARBA00022989"/>
    </source>
</evidence>
<accession>A0A1M7YXA0</accession>
<evidence type="ECO:0000256" key="5">
    <source>
        <dbReference type="ARBA" id="ARBA00022519"/>
    </source>
</evidence>
<evidence type="ECO:0000256" key="13">
    <source>
        <dbReference type="SAM" id="Phobius"/>
    </source>
</evidence>
<evidence type="ECO:0000256" key="2">
    <source>
        <dbReference type="ARBA" id="ARBA00007942"/>
    </source>
</evidence>
<proteinExistence type="inferred from homology"/>
<dbReference type="RefSeq" id="WP_083601662.1">
    <property type="nucleotide sequence ID" value="NZ_AP024898.1"/>
</dbReference>
<keyword evidence="6" id="KW-0762">Sugar transport</keyword>
<reference evidence="15" key="1">
    <citation type="submission" date="2016-12" db="EMBL/GenBank/DDBJ databases">
        <authorList>
            <person name="Rodrigo-Torres L."/>
            <person name="Arahal R.D."/>
            <person name="Lucena T."/>
        </authorList>
    </citation>
    <scope>NUCLEOTIDE SEQUENCE [LARGE SCALE GENOMIC DNA]</scope>
</reference>
<feature type="transmembrane region" description="Helical" evidence="13">
    <location>
        <begin position="365"/>
        <end position="384"/>
    </location>
</feature>
<gene>
    <name evidence="14" type="primary">rbsC_1</name>
    <name evidence="14" type="ORF">VQ7734_03056</name>
</gene>
<organism evidence="14 15">
    <name type="scientific">Vibrio quintilis</name>
    <dbReference type="NCBI Taxonomy" id="1117707"/>
    <lineage>
        <taxon>Bacteria</taxon>
        <taxon>Pseudomonadati</taxon>
        <taxon>Pseudomonadota</taxon>
        <taxon>Gammaproteobacteria</taxon>
        <taxon>Vibrionales</taxon>
        <taxon>Vibrionaceae</taxon>
        <taxon>Vibrio</taxon>
    </lineage>
</organism>
<dbReference type="AlphaFoldDB" id="A0A1M7YXA0"/>
<feature type="transmembrane region" description="Helical" evidence="13">
    <location>
        <begin position="319"/>
        <end position="337"/>
    </location>
</feature>
<name>A0A1M7YXA0_9VIBR</name>
<dbReference type="GO" id="GO:0005886">
    <property type="term" value="C:plasma membrane"/>
    <property type="evidence" value="ECO:0007669"/>
    <property type="project" value="UniProtKB-SubCell"/>
</dbReference>
<feature type="transmembrane region" description="Helical" evidence="13">
    <location>
        <begin position="52"/>
        <end position="69"/>
    </location>
</feature>
<dbReference type="PANTHER" id="PTHR32196">
    <property type="entry name" value="ABC TRANSPORTER PERMEASE PROTEIN YPHD-RELATED-RELATED"/>
    <property type="match status" value="1"/>
</dbReference>
<keyword evidence="9 13" id="KW-0472">Membrane</keyword>
<keyword evidence="4" id="KW-1003">Cell membrane</keyword>
<dbReference type="OrthoDB" id="5422926at2"/>
<evidence type="ECO:0000313" key="14">
    <source>
        <dbReference type="EMBL" id="SHO57287.1"/>
    </source>
</evidence>
<dbReference type="Proteomes" id="UP000184600">
    <property type="component" value="Unassembled WGS sequence"/>
</dbReference>
<evidence type="ECO:0000256" key="3">
    <source>
        <dbReference type="ARBA" id="ARBA00022448"/>
    </source>
</evidence>
<evidence type="ECO:0000256" key="1">
    <source>
        <dbReference type="ARBA" id="ARBA00004429"/>
    </source>
</evidence>
<comment type="similarity">
    <text evidence="2">Belongs to the binding-protein-dependent transport system permease family. AraH/RbsC subfamily.</text>
</comment>
<dbReference type="STRING" id="1117707.VQ7734_03056"/>
<dbReference type="InterPro" id="IPR001851">
    <property type="entry name" value="ABC_transp_permease"/>
</dbReference>
<evidence type="ECO:0000256" key="4">
    <source>
        <dbReference type="ARBA" id="ARBA00022475"/>
    </source>
</evidence>
<dbReference type="CDD" id="cd06579">
    <property type="entry name" value="TM_PBP1_transp_AraH_like"/>
    <property type="match status" value="1"/>
</dbReference>
<dbReference type="EMBL" id="FRFG01000037">
    <property type="protein sequence ID" value="SHO57287.1"/>
    <property type="molecule type" value="Genomic_DNA"/>
</dbReference>
<feature type="transmembrane region" description="Helical" evidence="13">
    <location>
        <begin position="342"/>
        <end position="359"/>
    </location>
</feature>
<evidence type="ECO:0000256" key="10">
    <source>
        <dbReference type="ARBA" id="ARBA00035611"/>
    </source>
</evidence>
<dbReference type="PANTHER" id="PTHR32196:SF32">
    <property type="entry name" value="XYLOSE TRANSPORT SYSTEM PERMEASE PROTEIN XYLH"/>
    <property type="match status" value="1"/>
</dbReference>
<feature type="transmembrane region" description="Helical" evidence="13">
    <location>
        <begin position="133"/>
        <end position="154"/>
    </location>
</feature>
<evidence type="ECO:0000256" key="7">
    <source>
        <dbReference type="ARBA" id="ARBA00022692"/>
    </source>
</evidence>
<feature type="transmembrane region" description="Helical" evidence="13">
    <location>
        <begin position="238"/>
        <end position="255"/>
    </location>
</feature>
<protein>
    <recommendedName>
        <fullName evidence="11">Xylose transport system permease protein XylH</fullName>
    </recommendedName>
</protein>
<comment type="subcellular location">
    <subcellularLocation>
        <location evidence="1">Cell inner membrane</location>
        <topology evidence="1">Multi-pass membrane protein</topology>
    </subcellularLocation>
</comment>
<feature type="region of interest" description="Disordered" evidence="12">
    <location>
        <begin position="1"/>
        <end position="33"/>
    </location>
</feature>
<keyword evidence="8 13" id="KW-1133">Transmembrane helix</keyword>
<feature type="transmembrane region" description="Helical" evidence="13">
    <location>
        <begin position="160"/>
        <end position="179"/>
    </location>
</feature>
<feature type="transmembrane region" description="Helical" evidence="13">
    <location>
        <begin position="81"/>
        <end position="101"/>
    </location>
</feature>
<evidence type="ECO:0000256" key="6">
    <source>
        <dbReference type="ARBA" id="ARBA00022597"/>
    </source>
</evidence>
<feature type="compositionally biased region" description="Polar residues" evidence="12">
    <location>
        <begin position="1"/>
        <end position="11"/>
    </location>
</feature>
<evidence type="ECO:0000256" key="11">
    <source>
        <dbReference type="ARBA" id="ARBA00035686"/>
    </source>
</evidence>
<feature type="transmembrane region" description="Helical" evidence="13">
    <location>
        <begin position="200"/>
        <end position="218"/>
    </location>
</feature>
<sequence length="392" mass="41618">MSSILSTSTKADTPAEPVKQVQKPSPASEKPAGDERVKKVSLITALIRRPELGAMTGLILVTIFFLIFADSAMFTLSGFMNFMVPASQLGILAIGAALLMIGGEFDLSLGSMVAFAGLIFGTALVVLNLPLGLALIVTFACAVAFGMLNAQIVLRTGLPSFIVTLAFLFILRGLTLVGLKMASGGSTQLRGFREAASDSFLVHLFSGNAFTGLFSWAADQGWIDKFPNGTPMVTGVPVEILWFLGLTILATWVLLRTRFGNWIFAAGGDPKAARNSGVPVNQVKTVLFIFVAVCATLVAVLTVMDVGSTDARRGFQKEFEAIIAAVIGGCLLTGGYGSAIGAFFGSIIFGMVMIGLSYTNIDQDWYLVFLGGMLLLAVIFNNIVRKRVTGER</sequence>
<evidence type="ECO:0000256" key="9">
    <source>
        <dbReference type="ARBA" id="ARBA00023136"/>
    </source>
</evidence>
<dbReference type="Pfam" id="PF02653">
    <property type="entry name" value="BPD_transp_2"/>
    <property type="match status" value="1"/>
</dbReference>
<dbReference type="GO" id="GO:0022857">
    <property type="term" value="F:transmembrane transporter activity"/>
    <property type="evidence" value="ECO:0007669"/>
    <property type="project" value="InterPro"/>
</dbReference>
<comment type="function">
    <text evidence="10">Part of the binding-protein-dependent transport system for D-xylose. Probably responsible for the translocation of the substrate across the membrane.</text>
</comment>
<evidence type="ECO:0000256" key="12">
    <source>
        <dbReference type="SAM" id="MobiDB-lite"/>
    </source>
</evidence>
<keyword evidence="3" id="KW-0813">Transport</keyword>
<keyword evidence="15" id="KW-1185">Reference proteome</keyword>